<name>B7QJ70_IXOSC</name>
<accession>B7QJ70</accession>
<evidence type="ECO:0000313" key="4">
    <source>
        <dbReference type="EnsemblMetazoa" id="ISCW014642-PA"/>
    </source>
</evidence>
<sequence>MVQRPESPCTVPIPSRRNALSPVEPSASSEDPNYVAMGARPKWFKTGSTSGPSVSGSPAALEDLMEDAEFHRLPMSGAASSGVEQLPHQEIQLVIPQHRPRRLALWYKGSSTRILGKRASAAVALDFLQCSFQPYEGENLSVQPTTGGGQGDLLSSILLSMVVDEFLCSVDHNITIRSDSFVVDAMAFADELVVLASTQQGLQQQLDNLTAFLKLRGLAINVSKS</sequence>
<dbReference type="InterPro" id="IPR000477">
    <property type="entry name" value="RT_dom"/>
</dbReference>
<dbReference type="Pfam" id="PF00078">
    <property type="entry name" value="RVT_1"/>
    <property type="match status" value="1"/>
</dbReference>
<reference evidence="3 5" key="1">
    <citation type="submission" date="2008-03" db="EMBL/GenBank/DDBJ databases">
        <title>Annotation of Ixodes scapularis.</title>
        <authorList>
            <consortium name="Ixodes scapularis Genome Project Consortium"/>
            <person name="Caler E."/>
            <person name="Hannick L.I."/>
            <person name="Bidwell S."/>
            <person name="Joardar V."/>
            <person name="Thiagarajan M."/>
            <person name="Amedeo P."/>
            <person name="Galinsky K.J."/>
            <person name="Schobel S."/>
            <person name="Inman J."/>
            <person name="Hostetler J."/>
            <person name="Miller J."/>
            <person name="Hammond M."/>
            <person name="Megy K."/>
            <person name="Lawson D."/>
            <person name="Kodira C."/>
            <person name="Sutton G."/>
            <person name="Meyer J."/>
            <person name="Hill C.A."/>
            <person name="Birren B."/>
            <person name="Nene V."/>
            <person name="Collins F."/>
            <person name="Alarcon-Chaidez F."/>
            <person name="Wikel S."/>
            <person name="Strausberg R."/>
        </authorList>
    </citation>
    <scope>NUCLEOTIDE SEQUENCE [LARGE SCALE GENOMIC DNA]</scope>
    <source>
        <strain evidence="5">Wikel</strain>
        <strain evidence="3">Wikel colony</strain>
    </source>
</reference>
<evidence type="ECO:0000259" key="2">
    <source>
        <dbReference type="Pfam" id="PF00078"/>
    </source>
</evidence>
<dbReference type="EMBL" id="ABJB010394255">
    <property type="status" value="NOT_ANNOTATED_CDS"/>
    <property type="molecule type" value="Genomic_DNA"/>
</dbReference>
<gene>
    <name evidence="3" type="ORF">IscW_ISCW014642</name>
</gene>
<feature type="domain" description="Reverse transcriptase" evidence="2">
    <location>
        <begin position="145"/>
        <end position="225"/>
    </location>
</feature>
<keyword evidence="5" id="KW-1185">Reference proteome</keyword>
<dbReference type="EnsemblMetazoa" id="ISCW014642-RA">
    <property type="protein sequence ID" value="ISCW014642-PA"/>
    <property type="gene ID" value="ISCW014642"/>
</dbReference>
<dbReference type="InParanoid" id="B7QJ70"/>
<proteinExistence type="predicted"/>
<evidence type="ECO:0000313" key="3">
    <source>
        <dbReference type="EMBL" id="EEC18892.1"/>
    </source>
</evidence>
<dbReference type="HOGENOM" id="CLU_1231116_0_0_1"/>
<dbReference type="EMBL" id="DS950634">
    <property type="protein sequence ID" value="EEC18892.1"/>
    <property type="molecule type" value="Genomic_DNA"/>
</dbReference>
<dbReference type="PaxDb" id="6945-B7QJ70"/>
<protein>
    <recommendedName>
        <fullName evidence="2">Reverse transcriptase domain-containing protein</fullName>
    </recommendedName>
</protein>
<evidence type="ECO:0000256" key="1">
    <source>
        <dbReference type="SAM" id="MobiDB-lite"/>
    </source>
</evidence>
<dbReference type="Proteomes" id="UP000001555">
    <property type="component" value="Unassembled WGS sequence"/>
</dbReference>
<dbReference type="VEuPathDB" id="VectorBase:ISCW014642"/>
<reference evidence="4" key="2">
    <citation type="submission" date="2020-05" db="UniProtKB">
        <authorList>
            <consortium name="EnsemblMetazoa"/>
        </authorList>
    </citation>
    <scope>IDENTIFICATION</scope>
    <source>
        <strain evidence="4">wikel</strain>
    </source>
</reference>
<dbReference type="AlphaFoldDB" id="B7QJ70"/>
<organism>
    <name type="scientific">Ixodes scapularis</name>
    <name type="common">Black-legged tick</name>
    <name type="synonym">Deer tick</name>
    <dbReference type="NCBI Taxonomy" id="6945"/>
    <lineage>
        <taxon>Eukaryota</taxon>
        <taxon>Metazoa</taxon>
        <taxon>Ecdysozoa</taxon>
        <taxon>Arthropoda</taxon>
        <taxon>Chelicerata</taxon>
        <taxon>Arachnida</taxon>
        <taxon>Acari</taxon>
        <taxon>Parasitiformes</taxon>
        <taxon>Ixodida</taxon>
        <taxon>Ixodoidea</taxon>
        <taxon>Ixodidae</taxon>
        <taxon>Ixodinae</taxon>
        <taxon>Ixodes</taxon>
    </lineage>
</organism>
<dbReference type="VEuPathDB" id="VectorBase:ISCI014642"/>
<evidence type="ECO:0000313" key="5">
    <source>
        <dbReference type="Proteomes" id="UP000001555"/>
    </source>
</evidence>
<feature type="region of interest" description="Disordered" evidence="1">
    <location>
        <begin position="1"/>
        <end position="34"/>
    </location>
</feature>